<dbReference type="PANTHER" id="PTHR30385">
    <property type="entry name" value="SIGMA FACTOR F FLAGELLAR"/>
    <property type="match status" value="1"/>
</dbReference>
<keyword evidence="6" id="KW-0346">Stress response</keyword>
<dbReference type="HAMAP" id="MF_02064">
    <property type="entry name" value="Sigma70_SigI"/>
    <property type="match status" value="1"/>
</dbReference>
<protein>
    <recommendedName>
        <fullName evidence="6">RNA polymerase sigma factor SigI</fullName>
    </recommendedName>
</protein>
<dbReference type="GO" id="GO:0003677">
    <property type="term" value="F:DNA binding"/>
    <property type="evidence" value="ECO:0007669"/>
    <property type="project" value="UniProtKB-UniRule"/>
</dbReference>
<evidence type="ECO:0000256" key="3">
    <source>
        <dbReference type="ARBA" id="ARBA00023082"/>
    </source>
</evidence>
<dbReference type="NCBIfam" id="TIGR02937">
    <property type="entry name" value="sigma70-ECF"/>
    <property type="match status" value="1"/>
</dbReference>
<evidence type="ECO:0000313" key="8">
    <source>
        <dbReference type="EMBL" id="PLT28981.1"/>
    </source>
</evidence>
<gene>
    <name evidence="6 8" type="primary">sigI</name>
    <name evidence="8" type="ORF">CUU66_15955</name>
</gene>
<evidence type="ECO:0000256" key="2">
    <source>
        <dbReference type="ARBA" id="ARBA00023015"/>
    </source>
</evidence>
<evidence type="ECO:0000256" key="6">
    <source>
        <dbReference type="HAMAP-Rule" id="MF_02064"/>
    </source>
</evidence>
<keyword evidence="4 6" id="KW-0238">DNA-binding</keyword>
<comment type="activity regulation">
    <text evidence="6">Negatively regulated by the anti-sigma-I factor RsgI.</text>
</comment>
<accession>A0A2N5M3P3</accession>
<comment type="subunit">
    <text evidence="6">Interacts with RsgI.</text>
</comment>
<dbReference type="Pfam" id="PF04542">
    <property type="entry name" value="Sigma70_r2"/>
    <property type="match status" value="1"/>
</dbReference>
<evidence type="ECO:0000256" key="5">
    <source>
        <dbReference type="ARBA" id="ARBA00023163"/>
    </source>
</evidence>
<dbReference type="NCBIfam" id="NF006172">
    <property type="entry name" value="PRK08311.1-3"/>
    <property type="match status" value="1"/>
</dbReference>
<dbReference type="InterPro" id="IPR013325">
    <property type="entry name" value="RNA_pol_sigma_r2"/>
</dbReference>
<dbReference type="InterPro" id="IPR007627">
    <property type="entry name" value="RNA_pol_sigma70_r2"/>
</dbReference>
<feature type="DNA-binding region" description="H-T-H motif" evidence="6">
    <location>
        <begin position="202"/>
        <end position="221"/>
    </location>
</feature>
<comment type="subcellular location">
    <subcellularLocation>
        <location evidence="6">Cytoplasm</location>
    </subcellularLocation>
</comment>
<comment type="function">
    <text evidence="6">Sigma factors are initiation factors that promote the attachment of RNA polymerase to specific initiation sites and are then released.</text>
</comment>
<feature type="short sequence motif" description="Polymerase core binding" evidence="6">
    <location>
        <begin position="58"/>
        <end position="71"/>
    </location>
</feature>
<keyword evidence="1 6" id="KW-0963">Cytoplasm</keyword>
<keyword evidence="3 6" id="KW-0731">Sigma factor</keyword>
<name>A0A2N5M3P3_9BACI</name>
<comment type="similarity">
    <text evidence="6">Belongs to the sigma-70 factor family. SigI subfamily.</text>
</comment>
<keyword evidence="2 6" id="KW-0805">Transcription regulation</keyword>
<comment type="caution">
    <text evidence="8">The sequence shown here is derived from an EMBL/GenBank/DDBJ whole genome shotgun (WGS) entry which is preliminary data.</text>
</comment>
<feature type="domain" description="RNA polymerase sigma-70 region 2" evidence="7">
    <location>
        <begin position="33"/>
        <end position="103"/>
    </location>
</feature>
<dbReference type="GO" id="GO:0006352">
    <property type="term" value="P:DNA-templated transcription initiation"/>
    <property type="evidence" value="ECO:0007669"/>
    <property type="project" value="UniProtKB-UniRule"/>
</dbReference>
<dbReference type="GO" id="GO:0005737">
    <property type="term" value="C:cytoplasm"/>
    <property type="evidence" value="ECO:0007669"/>
    <property type="project" value="UniProtKB-SubCell"/>
</dbReference>
<keyword evidence="9" id="KW-1185">Reference proteome</keyword>
<keyword evidence="5 6" id="KW-0804">Transcription</keyword>
<evidence type="ECO:0000256" key="4">
    <source>
        <dbReference type="ARBA" id="ARBA00023125"/>
    </source>
</evidence>
<evidence type="ECO:0000313" key="9">
    <source>
        <dbReference type="Proteomes" id="UP000234748"/>
    </source>
</evidence>
<reference evidence="8 9" key="1">
    <citation type="submission" date="2017-11" db="EMBL/GenBank/DDBJ databases">
        <title>Comparitive Functional Genomics of Dry Heat Resistant strains isolated from the Viking Spacecraft.</title>
        <authorList>
            <person name="Seuylemezian A."/>
            <person name="Cooper K."/>
            <person name="Vaishampayan P."/>
        </authorList>
    </citation>
    <scope>NUCLEOTIDE SEQUENCE [LARGE SCALE GENOMIC DNA]</scope>
    <source>
        <strain evidence="8 9">V1-29</strain>
    </source>
</reference>
<dbReference type="AlphaFoldDB" id="A0A2N5M3P3"/>
<dbReference type="InterPro" id="IPR014244">
    <property type="entry name" value="RNA_pol_sigma-I"/>
</dbReference>
<dbReference type="Gene3D" id="1.10.1740.10">
    <property type="match status" value="1"/>
</dbReference>
<evidence type="ECO:0000259" key="7">
    <source>
        <dbReference type="Pfam" id="PF04542"/>
    </source>
</evidence>
<sequence length="247" mass="28827">MLSLLFTAFKRKRSLDETISRIQEGDQSLRNELIESFKPFIAKTVSSVCKRYINQSDDEFSIGLIAFNEAIEKYSPEKGRSLLAFADTLIKRRIIDYLRSQSKERHLVVDLSSNDEKEEREHYLETEKSLNEYHLKQEAEKRRDEIIRFREELNEYDVDFADLASVSPKHTDARKSAIAIAEQIASDPELTALLKEKKRLPIKQLEDIVSVSRKTLERNRKYIISITLILSGDYVFMKDYIKGVLEE</sequence>
<dbReference type="SUPFAM" id="SSF88946">
    <property type="entry name" value="Sigma2 domain of RNA polymerase sigma factors"/>
    <property type="match status" value="1"/>
</dbReference>
<organism evidence="8 9">
    <name type="scientific">Peribacillus deserti</name>
    <dbReference type="NCBI Taxonomy" id="673318"/>
    <lineage>
        <taxon>Bacteria</taxon>
        <taxon>Bacillati</taxon>
        <taxon>Bacillota</taxon>
        <taxon>Bacilli</taxon>
        <taxon>Bacillales</taxon>
        <taxon>Bacillaceae</taxon>
        <taxon>Peribacillus</taxon>
    </lineage>
</organism>
<dbReference type="PIRSF" id="PIRSF038953">
    <property type="entry name" value="SigI"/>
    <property type="match status" value="1"/>
</dbReference>
<dbReference type="GO" id="GO:0016987">
    <property type="term" value="F:sigma factor activity"/>
    <property type="evidence" value="ECO:0007669"/>
    <property type="project" value="UniProtKB-UniRule"/>
</dbReference>
<dbReference type="NCBIfam" id="TIGR02895">
    <property type="entry name" value="spore_sigI"/>
    <property type="match status" value="1"/>
</dbReference>
<dbReference type="OrthoDB" id="3190733at2"/>
<proteinExistence type="inferred from homology"/>
<dbReference type="InterPro" id="IPR014284">
    <property type="entry name" value="RNA_pol_sigma-70_dom"/>
</dbReference>
<evidence type="ECO:0000256" key="1">
    <source>
        <dbReference type="ARBA" id="ARBA00022490"/>
    </source>
</evidence>
<dbReference type="EMBL" id="PGUY01000048">
    <property type="protein sequence ID" value="PLT28981.1"/>
    <property type="molecule type" value="Genomic_DNA"/>
</dbReference>
<dbReference type="Proteomes" id="UP000234748">
    <property type="component" value="Unassembled WGS sequence"/>
</dbReference>
<dbReference type="PANTHER" id="PTHR30385:SF6">
    <property type="entry name" value="RNA POLYMERASE SIGMA FACTOR SIGI"/>
    <property type="match status" value="1"/>
</dbReference>